<name>A0ACB7PHC3_9PEZI</name>
<protein>
    <submittedName>
        <fullName evidence="1">Uncharacterized protein</fullName>
    </submittedName>
</protein>
<gene>
    <name evidence="1" type="ORF">F5144DRAFT_599103</name>
</gene>
<comment type="caution">
    <text evidence="1">The sequence shown here is derived from an EMBL/GenBank/DDBJ whole genome shotgun (WGS) entry which is preliminary data.</text>
</comment>
<accession>A0ACB7PHC3</accession>
<organism evidence="1 2">
    <name type="scientific">Chaetomium tenue</name>
    <dbReference type="NCBI Taxonomy" id="1854479"/>
    <lineage>
        <taxon>Eukaryota</taxon>
        <taxon>Fungi</taxon>
        <taxon>Dikarya</taxon>
        <taxon>Ascomycota</taxon>
        <taxon>Pezizomycotina</taxon>
        <taxon>Sordariomycetes</taxon>
        <taxon>Sordariomycetidae</taxon>
        <taxon>Sordariales</taxon>
        <taxon>Chaetomiaceae</taxon>
        <taxon>Chaetomium</taxon>
    </lineage>
</organism>
<dbReference type="EMBL" id="JAGIZQ010000002">
    <property type="protein sequence ID" value="KAH6640409.1"/>
    <property type="molecule type" value="Genomic_DNA"/>
</dbReference>
<proteinExistence type="predicted"/>
<evidence type="ECO:0000313" key="2">
    <source>
        <dbReference type="Proteomes" id="UP000724584"/>
    </source>
</evidence>
<evidence type="ECO:0000313" key="1">
    <source>
        <dbReference type="EMBL" id="KAH6640409.1"/>
    </source>
</evidence>
<sequence>MGSVLCGMSPSEERRSSSHRGGGGDGRGYNSRFADLDDRQSRRSAPRRRERENTARNYAGLDDRTGRRDRRRIDDELDK</sequence>
<dbReference type="Proteomes" id="UP000724584">
    <property type="component" value="Unassembled WGS sequence"/>
</dbReference>
<reference evidence="1 2" key="1">
    <citation type="journal article" date="2021" name="Nat. Commun.">
        <title>Genetic determinants of endophytism in the Arabidopsis root mycobiome.</title>
        <authorList>
            <person name="Mesny F."/>
            <person name="Miyauchi S."/>
            <person name="Thiergart T."/>
            <person name="Pickel B."/>
            <person name="Atanasova L."/>
            <person name="Karlsson M."/>
            <person name="Huettel B."/>
            <person name="Barry K.W."/>
            <person name="Haridas S."/>
            <person name="Chen C."/>
            <person name="Bauer D."/>
            <person name="Andreopoulos W."/>
            <person name="Pangilinan J."/>
            <person name="LaButti K."/>
            <person name="Riley R."/>
            <person name="Lipzen A."/>
            <person name="Clum A."/>
            <person name="Drula E."/>
            <person name="Henrissat B."/>
            <person name="Kohler A."/>
            <person name="Grigoriev I.V."/>
            <person name="Martin F.M."/>
            <person name="Hacquard S."/>
        </authorList>
    </citation>
    <scope>NUCLEOTIDE SEQUENCE [LARGE SCALE GENOMIC DNA]</scope>
    <source>
        <strain evidence="1 2">MPI-SDFR-AT-0079</strain>
    </source>
</reference>
<keyword evidence="2" id="KW-1185">Reference proteome</keyword>